<accession>A0A286GX07</accession>
<evidence type="ECO:0000256" key="2">
    <source>
        <dbReference type="SAM" id="Phobius"/>
    </source>
</evidence>
<feature type="transmembrane region" description="Helical" evidence="2">
    <location>
        <begin position="21"/>
        <end position="42"/>
    </location>
</feature>
<dbReference type="RefSeq" id="WP_097281029.1">
    <property type="nucleotide sequence ID" value="NZ_OCNJ01000011.1"/>
</dbReference>
<protein>
    <submittedName>
        <fullName evidence="3">Uncharacterized protein</fullName>
    </submittedName>
</protein>
<keyword evidence="1" id="KW-0175">Coiled coil</keyword>
<name>A0A286GX07_9PROT</name>
<dbReference type="AlphaFoldDB" id="A0A286GX07"/>
<evidence type="ECO:0000313" key="3">
    <source>
        <dbReference type="EMBL" id="SOE00022.1"/>
    </source>
</evidence>
<keyword evidence="2" id="KW-0812">Transmembrane</keyword>
<keyword evidence="4" id="KW-1185">Reference proteome</keyword>
<organism evidence="3 4">
    <name type="scientific">Caenispirillum bisanense</name>
    <dbReference type="NCBI Taxonomy" id="414052"/>
    <lineage>
        <taxon>Bacteria</taxon>
        <taxon>Pseudomonadati</taxon>
        <taxon>Pseudomonadota</taxon>
        <taxon>Alphaproteobacteria</taxon>
        <taxon>Rhodospirillales</taxon>
        <taxon>Novispirillaceae</taxon>
        <taxon>Caenispirillum</taxon>
    </lineage>
</organism>
<dbReference type="Proteomes" id="UP000219621">
    <property type="component" value="Unassembled WGS sequence"/>
</dbReference>
<sequence length="215" mass="23370">MSTNKTLLAFKRLKRATRLSILIGGVVLLFGGALIVGGEMLLDEWRLRADRLNAEIRSVDAEIRTLRDDIQYVADNTTAYEAALARGMFAERNRLAAQDSVKTLLLGNRLEGSISFQPQVRQGPVTVGGQPYDVLREPVEVLATGVLDADMLQFARDVAGVVPGFLVFQDARLERRALTPEGLTRLSNGIPEPLVGARLLFQWRSAAPSAAGGQG</sequence>
<keyword evidence="2" id="KW-1133">Transmembrane helix</keyword>
<evidence type="ECO:0000313" key="4">
    <source>
        <dbReference type="Proteomes" id="UP000219621"/>
    </source>
</evidence>
<dbReference type="EMBL" id="OCNJ01000011">
    <property type="protein sequence ID" value="SOE00022.1"/>
    <property type="molecule type" value="Genomic_DNA"/>
</dbReference>
<proteinExistence type="predicted"/>
<evidence type="ECO:0000256" key="1">
    <source>
        <dbReference type="SAM" id="Coils"/>
    </source>
</evidence>
<keyword evidence="2" id="KW-0472">Membrane</keyword>
<reference evidence="4" key="1">
    <citation type="submission" date="2017-09" db="EMBL/GenBank/DDBJ databases">
        <authorList>
            <person name="Varghese N."/>
            <person name="Submissions S."/>
        </authorList>
    </citation>
    <scope>NUCLEOTIDE SEQUENCE [LARGE SCALE GENOMIC DNA]</scope>
    <source>
        <strain evidence="4">USBA 140</strain>
    </source>
</reference>
<feature type="coiled-coil region" evidence="1">
    <location>
        <begin position="42"/>
        <end position="69"/>
    </location>
</feature>
<dbReference type="OrthoDB" id="9849154at2"/>
<gene>
    <name evidence="3" type="ORF">SAMN05421508_11142</name>
</gene>